<dbReference type="Proteomes" id="UP000636479">
    <property type="component" value="Unassembled WGS sequence"/>
</dbReference>
<comment type="caution">
    <text evidence="1">The sequence shown here is derived from an EMBL/GenBank/DDBJ whole genome shotgun (WGS) entry which is preliminary data.</text>
</comment>
<accession>A0A8H6VVH3</accession>
<reference evidence="1" key="1">
    <citation type="submission" date="2020-05" db="EMBL/GenBank/DDBJ databases">
        <title>Mycena genomes resolve the evolution of fungal bioluminescence.</title>
        <authorList>
            <person name="Tsai I.J."/>
        </authorList>
    </citation>
    <scope>NUCLEOTIDE SEQUENCE</scope>
    <source>
        <strain evidence="1">171206Taipei</strain>
    </source>
</reference>
<evidence type="ECO:0000313" key="2">
    <source>
        <dbReference type="Proteomes" id="UP000636479"/>
    </source>
</evidence>
<sequence length="155" mass="17468">MHHPLPSPNIPRSKALTPNSAWHHFGPELPSDCGAREGLWIWKIVRLESPFFFFLLSQTSHPPDMTTKLLGFSFALLLEITRRERGRETSPCSSSCLRLCLRRLSRHRPLGAGPSHPIRETVVFGRRARGSTRGRGKTKLQLSLQSHLCIPSTPT</sequence>
<proteinExistence type="predicted"/>
<dbReference type="AlphaFoldDB" id="A0A8H6VVH3"/>
<keyword evidence="2" id="KW-1185">Reference proteome</keyword>
<name>A0A8H6VVH3_9AGAR</name>
<dbReference type="EMBL" id="JACAZF010000010">
    <property type="protein sequence ID" value="KAF7293416.1"/>
    <property type="molecule type" value="Genomic_DNA"/>
</dbReference>
<evidence type="ECO:0000313" key="1">
    <source>
        <dbReference type="EMBL" id="KAF7293416.1"/>
    </source>
</evidence>
<organism evidence="1 2">
    <name type="scientific">Mycena indigotica</name>
    <dbReference type="NCBI Taxonomy" id="2126181"/>
    <lineage>
        <taxon>Eukaryota</taxon>
        <taxon>Fungi</taxon>
        <taxon>Dikarya</taxon>
        <taxon>Basidiomycota</taxon>
        <taxon>Agaricomycotina</taxon>
        <taxon>Agaricomycetes</taxon>
        <taxon>Agaricomycetidae</taxon>
        <taxon>Agaricales</taxon>
        <taxon>Marasmiineae</taxon>
        <taxon>Mycenaceae</taxon>
        <taxon>Mycena</taxon>
    </lineage>
</organism>
<protein>
    <submittedName>
        <fullName evidence="1">Uncharacterized protein</fullName>
    </submittedName>
</protein>
<dbReference type="RefSeq" id="XP_037215579.1">
    <property type="nucleotide sequence ID" value="XM_037367747.1"/>
</dbReference>
<dbReference type="GeneID" id="59350263"/>
<gene>
    <name evidence="1" type="ORF">MIND_01118800</name>
</gene>